<dbReference type="PANTHER" id="PTHR42685">
    <property type="entry name" value="GERANYLGERANYL DIPHOSPHATE REDUCTASE"/>
    <property type="match status" value="1"/>
</dbReference>
<evidence type="ECO:0000313" key="9">
    <source>
        <dbReference type="EMBL" id="HIG63458.1"/>
    </source>
</evidence>
<accession>A0A7C7ZDH2</accession>
<keyword evidence="4" id="KW-0560">Oxidoreductase</keyword>
<dbReference type="Proteomes" id="UP000589516">
    <property type="component" value="Unassembled WGS sequence"/>
</dbReference>
<keyword evidence="3" id="KW-0274">FAD</keyword>
<sequence length="419" mass="44629">MGRQGRRIIIVAPHRFNIGGSWRRTMDWDVIVVGAGPGGSTAARFAAEGGARTLLLEKRAEIGVPVRCGEGIAPRWLEMIGVVVEGDWVVNRVRGARIYSPNGTCLTVDDDNLGTEVGAVISRTGLDQHLAQLAADAGAEVRTSVSVTGLLRDGDAVTGVRLRNSDGSSEELPCGVVIGADGFESQVGRWAGLPTHRKPADMCGALQYTMVDLDIDHTYCEFYLAKGSKGAYIWSFPKTASESNVGIGCMLSRVKQPGEIKALLDSFIAEHPDFANGKVIDTIAGGVSLSEPLEQTAAAGVMLVGDAARHIDAITGGGVANACLSGRQAGRVAVAAMEAGDFSDEFLQAYDRGWREEMEGRLYHSYLAKTKLTEIEPEMIDAVVATMVKVGVDEPTVQGILEVLEEHHPEILEKVGAML</sequence>
<dbReference type="NCBIfam" id="TIGR02032">
    <property type="entry name" value="GG-red-SF"/>
    <property type="match status" value="1"/>
</dbReference>
<evidence type="ECO:0000256" key="1">
    <source>
        <dbReference type="ARBA" id="ARBA00022516"/>
    </source>
</evidence>
<keyword evidence="1" id="KW-0444">Lipid biosynthesis</keyword>
<evidence type="ECO:0000256" key="3">
    <source>
        <dbReference type="ARBA" id="ARBA00022827"/>
    </source>
</evidence>
<keyword evidence="2" id="KW-0285">Flavoprotein</keyword>
<dbReference type="PRINTS" id="PR00420">
    <property type="entry name" value="RNGMNOXGNASE"/>
</dbReference>
<keyword evidence="5" id="KW-0443">Lipid metabolism</keyword>
<feature type="domain" description="Digeranylgeranylglycerophospholipid reductase catalytic" evidence="8">
    <location>
        <begin position="201"/>
        <end position="287"/>
    </location>
</feature>
<organism evidence="9 10">
    <name type="scientific">Marine Group III euryarchaeote</name>
    <dbReference type="NCBI Taxonomy" id="2173149"/>
    <lineage>
        <taxon>Archaea</taxon>
        <taxon>Methanobacteriati</taxon>
        <taxon>Thermoplasmatota</taxon>
        <taxon>Thermoplasmata</taxon>
        <taxon>Candidatus Thermoprofundales</taxon>
    </lineage>
</organism>
<evidence type="ECO:0000256" key="6">
    <source>
        <dbReference type="ARBA" id="ARBA00023209"/>
    </source>
</evidence>
<dbReference type="EMBL" id="DUAV01000022">
    <property type="protein sequence ID" value="HIG63458.1"/>
    <property type="molecule type" value="Genomic_DNA"/>
</dbReference>
<evidence type="ECO:0000256" key="7">
    <source>
        <dbReference type="ARBA" id="ARBA00023264"/>
    </source>
</evidence>
<dbReference type="Pfam" id="PF22578">
    <property type="entry name" value="GGR_cat"/>
    <property type="match status" value="1"/>
</dbReference>
<proteinExistence type="predicted"/>
<reference evidence="10" key="1">
    <citation type="journal article" date="2019" name="bioRxiv">
        <title>Genome diversification in globally distributed novel marine Proteobacteria is linked to environmental adaptation.</title>
        <authorList>
            <person name="Zhou Z."/>
            <person name="Tran P.Q."/>
            <person name="Kieft K."/>
            <person name="Anantharaman K."/>
        </authorList>
    </citation>
    <scope>NUCLEOTIDE SEQUENCE [LARGE SCALE GENOMIC DNA]</scope>
</reference>
<dbReference type="InterPro" id="IPR054715">
    <property type="entry name" value="GGR_cat"/>
</dbReference>
<evidence type="ECO:0000313" key="10">
    <source>
        <dbReference type="Proteomes" id="UP000589516"/>
    </source>
</evidence>
<keyword evidence="7" id="KW-1208">Phospholipid metabolism</keyword>
<dbReference type="InterPro" id="IPR036188">
    <property type="entry name" value="FAD/NAD-bd_sf"/>
</dbReference>
<dbReference type="Gene3D" id="3.30.9.10">
    <property type="entry name" value="D-Amino Acid Oxidase, subunit A, domain 2"/>
    <property type="match status" value="1"/>
</dbReference>
<dbReference type="AlphaFoldDB" id="A0A7C7ZDH2"/>
<protein>
    <submittedName>
        <fullName evidence="9">NAD(P)/FAD-dependent oxidoreductase</fullName>
    </submittedName>
</protein>
<gene>
    <name evidence="9" type="ORF">EYQ16_02930</name>
</gene>
<evidence type="ECO:0000256" key="4">
    <source>
        <dbReference type="ARBA" id="ARBA00023002"/>
    </source>
</evidence>
<dbReference type="Pfam" id="PF12831">
    <property type="entry name" value="FAD_oxidored"/>
    <property type="match status" value="1"/>
</dbReference>
<dbReference type="Gene3D" id="3.50.50.60">
    <property type="entry name" value="FAD/NAD(P)-binding domain"/>
    <property type="match status" value="1"/>
</dbReference>
<keyword evidence="6" id="KW-0594">Phospholipid biosynthesis</keyword>
<dbReference type="GO" id="GO:0008654">
    <property type="term" value="P:phospholipid biosynthetic process"/>
    <property type="evidence" value="ECO:0007669"/>
    <property type="project" value="UniProtKB-KW"/>
</dbReference>
<dbReference type="PANTHER" id="PTHR42685:SF18">
    <property type="entry name" value="DIGERANYLGERANYLGLYCEROPHOSPHOLIPID REDUCTASE"/>
    <property type="match status" value="1"/>
</dbReference>
<dbReference type="InterPro" id="IPR050407">
    <property type="entry name" value="Geranylgeranyl_reductase"/>
</dbReference>
<dbReference type="GO" id="GO:0016628">
    <property type="term" value="F:oxidoreductase activity, acting on the CH-CH group of donors, NAD or NADP as acceptor"/>
    <property type="evidence" value="ECO:0007669"/>
    <property type="project" value="InterPro"/>
</dbReference>
<evidence type="ECO:0000256" key="5">
    <source>
        <dbReference type="ARBA" id="ARBA00023098"/>
    </source>
</evidence>
<dbReference type="InterPro" id="IPR011777">
    <property type="entry name" value="Geranylgeranyl_Rdtase_fam"/>
</dbReference>
<name>A0A7C7ZDH2_9ARCH</name>
<comment type="caution">
    <text evidence="9">The sequence shown here is derived from an EMBL/GenBank/DDBJ whole genome shotgun (WGS) entry which is preliminary data.</text>
</comment>
<dbReference type="SUPFAM" id="SSF51905">
    <property type="entry name" value="FAD/NAD(P)-binding domain"/>
    <property type="match status" value="1"/>
</dbReference>
<evidence type="ECO:0000256" key="2">
    <source>
        <dbReference type="ARBA" id="ARBA00022630"/>
    </source>
</evidence>
<evidence type="ECO:0000259" key="8">
    <source>
        <dbReference type="Pfam" id="PF22578"/>
    </source>
</evidence>